<feature type="domain" description="C2 PI3K-type" evidence="13">
    <location>
        <begin position="1661"/>
        <end position="1838"/>
    </location>
</feature>
<evidence type="ECO:0000256" key="5">
    <source>
        <dbReference type="ARBA" id="ARBA00022777"/>
    </source>
</evidence>
<dbReference type="GO" id="GO:0005737">
    <property type="term" value="C:cytoplasm"/>
    <property type="evidence" value="ECO:0007669"/>
    <property type="project" value="TreeGrafter"/>
</dbReference>
<dbReference type="GO" id="GO:0005524">
    <property type="term" value="F:ATP binding"/>
    <property type="evidence" value="ECO:0007669"/>
    <property type="project" value="UniProtKB-KW"/>
</dbReference>
<proteinExistence type="inferred from homology"/>
<evidence type="ECO:0000313" key="15">
    <source>
        <dbReference type="Proteomes" id="UP000243217"/>
    </source>
</evidence>
<dbReference type="Gene3D" id="1.10.1070.11">
    <property type="entry name" value="Phosphatidylinositol 3-/4-kinase, catalytic domain"/>
    <property type="match status" value="1"/>
</dbReference>
<keyword evidence="5 14" id="KW-0418">Kinase</keyword>
<dbReference type="Gene3D" id="3.30.1010.10">
    <property type="entry name" value="Phosphatidylinositol 3-kinase Catalytic Subunit, Chain A, domain 4"/>
    <property type="match status" value="2"/>
</dbReference>
<dbReference type="SMART" id="SM00233">
    <property type="entry name" value="PH"/>
    <property type="match status" value="4"/>
</dbReference>
<feature type="domain" description="PI3K-RBD" evidence="12">
    <location>
        <begin position="1496"/>
        <end position="1596"/>
    </location>
</feature>
<evidence type="ECO:0000259" key="9">
    <source>
        <dbReference type="PROSITE" id="PS50003"/>
    </source>
</evidence>
<dbReference type="InterPro" id="IPR002420">
    <property type="entry name" value="PI3K-type_C2_dom"/>
</dbReference>
<dbReference type="FunFam" id="3.30.1010.10:FF:000008">
    <property type="entry name" value="Phosphatidylinositol 4,5-bisphosphate 3-kinase catalytic subunit gamma"/>
    <property type="match status" value="2"/>
</dbReference>
<dbReference type="PROSITE" id="PS50290">
    <property type="entry name" value="PI3_4_KINASE_3"/>
    <property type="match status" value="2"/>
</dbReference>
<dbReference type="InterPro" id="IPR001263">
    <property type="entry name" value="PI3K_accessory_dom"/>
</dbReference>
<dbReference type="SUPFAM" id="SSF56112">
    <property type="entry name" value="Protein kinase-like (PK-like)"/>
    <property type="match status" value="2"/>
</dbReference>
<dbReference type="InterPro" id="IPR035892">
    <property type="entry name" value="C2_domain_sf"/>
</dbReference>
<dbReference type="OrthoDB" id="67688at2759"/>
<dbReference type="InterPro" id="IPR015433">
    <property type="entry name" value="PI3/4_kinase"/>
</dbReference>
<accession>A0A1V9Z430</accession>
<feature type="domain" description="PIK helical" evidence="11">
    <location>
        <begin position="684"/>
        <end position="862"/>
    </location>
</feature>
<evidence type="ECO:0000256" key="4">
    <source>
        <dbReference type="ARBA" id="ARBA00022741"/>
    </source>
</evidence>
<keyword evidence="3" id="KW-0808">Transferase</keyword>
<dbReference type="GO" id="GO:0005886">
    <property type="term" value="C:plasma membrane"/>
    <property type="evidence" value="ECO:0007669"/>
    <property type="project" value="TreeGrafter"/>
</dbReference>
<dbReference type="PROSITE" id="PS51546">
    <property type="entry name" value="PI3K_RBD"/>
    <property type="match status" value="2"/>
</dbReference>
<dbReference type="STRING" id="74557.A0A1V9Z430"/>
<feature type="non-terminal residue" evidence="14">
    <location>
        <position position="1"/>
    </location>
</feature>
<feature type="domain" description="PH" evidence="9">
    <location>
        <begin position="1384"/>
        <end position="1493"/>
    </location>
</feature>
<comment type="caution">
    <text evidence="14">The sequence shown here is derived from an EMBL/GenBank/DDBJ whole genome shotgun (WGS) entry which is preliminary data.</text>
</comment>
<dbReference type="EMBL" id="JNBS01002312">
    <property type="protein sequence ID" value="OQR92662.1"/>
    <property type="molecule type" value="Genomic_DNA"/>
</dbReference>
<evidence type="ECO:0000259" key="13">
    <source>
        <dbReference type="PROSITE" id="PS51547"/>
    </source>
</evidence>
<evidence type="ECO:0000256" key="2">
    <source>
        <dbReference type="ARBA" id="ARBA00012073"/>
    </source>
</evidence>
<evidence type="ECO:0000259" key="11">
    <source>
        <dbReference type="PROSITE" id="PS51545"/>
    </source>
</evidence>
<feature type="domain" description="PI3K/PI4K catalytic" evidence="10">
    <location>
        <begin position="937"/>
        <end position="1227"/>
    </location>
</feature>
<comment type="catalytic activity">
    <reaction evidence="1">
        <text>a 1,2-diacyl-sn-glycero-3-phospho-(1D-myo-inositol) + ATP = a 1,2-diacyl-sn-glycero-3-phospho-(1D-myo-inositol-3-phosphate) + ADP + H(+)</text>
        <dbReference type="Rhea" id="RHEA:12709"/>
        <dbReference type="ChEBI" id="CHEBI:15378"/>
        <dbReference type="ChEBI" id="CHEBI:30616"/>
        <dbReference type="ChEBI" id="CHEBI:57880"/>
        <dbReference type="ChEBI" id="CHEBI:58088"/>
        <dbReference type="ChEBI" id="CHEBI:456216"/>
        <dbReference type="EC" id="2.7.1.137"/>
    </reaction>
</comment>
<dbReference type="InterPro" id="IPR042236">
    <property type="entry name" value="PI3K_accessory_sf"/>
</dbReference>
<dbReference type="Proteomes" id="UP000243217">
    <property type="component" value="Unassembled WGS sequence"/>
</dbReference>
<evidence type="ECO:0000256" key="7">
    <source>
        <dbReference type="PROSITE-ProRule" id="PRU00880"/>
    </source>
</evidence>
<dbReference type="InterPro" id="IPR035448">
    <property type="entry name" value="PI3Kc"/>
</dbReference>
<dbReference type="SUPFAM" id="SSF54236">
    <property type="entry name" value="Ubiquitin-like"/>
    <property type="match status" value="2"/>
</dbReference>
<dbReference type="InterPro" id="IPR016024">
    <property type="entry name" value="ARM-type_fold"/>
</dbReference>
<dbReference type="Gene3D" id="3.10.20.90">
    <property type="entry name" value="Phosphatidylinositol 3-kinase Catalytic Subunit, Chain A, domain 1"/>
    <property type="match status" value="1"/>
</dbReference>
<dbReference type="PANTHER" id="PTHR10048">
    <property type="entry name" value="PHOSPHATIDYLINOSITOL KINASE"/>
    <property type="match status" value="1"/>
</dbReference>
<dbReference type="SUPFAM" id="SSF48371">
    <property type="entry name" value="ARM repeat"/>
    <property type="match status" value="2"/>
</dbReference>
<dbReference type="GO" id="GO:0035005">
    <property type="term" value="F:1-phosphatidylinositol-4-phosphate 3-kinase activity"/>
    <property type="evidence" value="ECO:0007669"/>
    <property type="project" value="TreeGrafter"/>
</dbReference>
<dbReference type="InterPro" id="IPR011009">
    <property type="entry name" value="Kinase-like_dom_sf"/>
</dbReference>
<feature type="domain" description="C2 PI3K-type" evidence="13">
    <location>
        <begin position="316"/>
        <end position="498"/>
    </location>
</feature>
<dbReference type="Pfam" id="PF00613">
    <property type="entry name" value="PI3Ka"/>
    <property type="match status" value="2"/>
</dbReference>
<feature type="domain" description="PI3K/PI4K catalytic" evidence="10">
    <location>
        <begin position="2217"/>
        <end position="2294"/>
    </location>
</feature>
<keyword evidence="4" id="KW-0547">Nucleotide-binding</keyword>
<dbReference type="SMART" id="SM00145">
    <property type="entry name" value="PI3Ka"/>
    <property type="match status" value="2"/>
</dbReference>
<dbReference type="InterPro" id="IPR011993">
    <property type="entry name" value="PH-like_dom_sf"/>
</dbReference>
<feature type="domain" description="PH" evidence="9">
    <location>
        <begin position="527"/>
        <end position="641"/>
    </location>
</feature>
<dbReference type="Pfam" id="PF00454">
    <property type="entry name" value="PI3_PI4_kinase"/>
    <property type="match status" value="2"/>
</dbReference>
<gene>
    <name evidence="14" type="ORF">THRCLA_08649</name>
</gene>
<dbReference type="PROSITE" id="PS51545">
    <property type="entry name" value="PIK_HELICAL"/>
    <property type="match status" value="2"/>
</dbReference>
<dbReference type="InterPro" id="IPR001849">
    <property type="entry name" value="PH_domain"/>
</dbReference>
<dbReference type="PROSITE" id="PS00915">
    <property type="entry name" value="PI3_4_KINASE_1"/>
    <property type="match status" value="2"/>
</dbReference>
<dbReference type="PROSITE" id="PS00916">
    <property type="entry name" value="PI3_4_KINASE_2"/>
    <property type="match status" value="1"/>
</dbReference>
<feature type="region of interest" description="Disordered" evidence="8">
    <location>
        <begin position="649"/>
        <end position="675"/>
    </location>
</feature>
<dbReference type="SMART" id="SM00146">
    <property type="entry name" value="PI3Kc"/>
    <property type="match status" value="1"/>
</dbReference>
<dbReference type="FunFam" id="1.10.1070.11:FF:000001">
    <property type="entry name" value="Phosphatidylinositol 4,5-bisphosphate 3-kinase catalytic subunit"/>
    <property type="match status" value="1"/>
</dbReference>
<dbReference type="SUPFAM" id="SSF50729">
    <property type="entry name" value="PH domain-like"/>
    <property type="match status" value="4"/>
</dbReference>
<protein>
    <recommendedName>
        <fullName evidence="2">phosphatidylinositol 3-kinase</fullName>
        <ecNumber evidence="2">2.7.1.137</ecNumber>
    </recommendedName>
</protein>
<keyword evidence="6" id="KW-0067">ATP-binding</keyword>
<sequence>NTPEYRLEKDDWLAHANNNNNLSPALKTVARLPMSLLILDPNNKYAMTDNMGISKSGILQKRGETNTAFQKRYFTLENRVLTYHKRSMFGQEKPKGNIKLDTVSSIRPGSTQNGNRMIELVTTERTWYLQAETEEDYEDWVRALCTSVNFLSVDSYYRRMLQLAEVSASGLNEVRMVILANYTVDETVNHIFDCYNMMLDAAPLHAHDPKEYVLKATGYRDYMIDRKQEVGNYQHVRECLLTKKTLCLTLVHQAKIKEALLRRMDLRPIDLLCHENFSRSRPGSRSNYTTLGGDWQKSSNVLLDNNEEVFGKSCHYKEPLRFCINRVLNIPTYTTHLKRTAHEKGFERRPLLYTNCIVTIDLVNAGSLLERVAETTDIRLKSLPPKENSSEKSLIGIWLEPRWCRTKMKLCEIPRSARLVLTVYGVSSNGGRGNNNGPLERERIMSTGINVFDVDGFIVQGEQYVQLLDNMYRCESGPVPHVVYPDQPLIHLTMATFHSEIVFDWSTVNAGGDHSILQQTSLDRIECLDKCGWLRKTGASHKFTAWQRRWCVLDQEKCTFSYGELQNGPPKHRIHLENAMVWNADDLNEKITSILTGSTRREEETYVFKVKPAGTSREYIFSANSRQERQAWVSAIRFVANECIDEEHSRTSDASSIRNRTNSNQSQLSSPASRKSFLSLPQRVATTAETLERTLEELRTLIDHDPLYRPNEIQRVIMWNNRRDFMNSFAYLPRVLMCVNWSNADEIREIISLLPEWADPSHPAGYIELLDMEFANEEVRQFAVDKLSKMADTTFSVFLPQMVQALKFENHHVSPLAKHLMQRAIKNPNQIGFDLFWSMKVESFNEQYKERYGLLLNTYVDVCSQKMRSILELQDRLFAEKGVFEQICQYIKKLHSEKKTKDEMKAALHEKLEELNQNLPASYQLPIDSRVEVSSIIVKKCKIMSSAKLPLWLEFENAEEGGDPVIIIFKAGDDVRQDCLTLQLIRLMDEFWRDEGKDLAMEPYKCVSTGPMTGILQVVQHAITTAAIQKRGGGVAGAFSDTTFYDWIQANNGVPDSRGYKTAVDLYLRSCAGYCVATYVLGIGDRHNDNIMMTQKGRYFHIDFGHFLGFSKYQFGIKRETTPFVFTKEMAYIMSGSVPGGKPDGKPEGKPDFVAFQHTCGEALNVVRKHLHLMVALLLLMIPAEMPELRKREDINHIVKTLAADKSDDEVATLFDTLIIDCMKTSFKRLDNAIHIWMIRSMRRSTSYLSSSQRTLSSSSSMSSVTPSFSELNPYAHYGTTLNRDKDGQSEARWQPVRGLIHSKESLALRQAVGSILKDVHTHISMETLEIRANTPEYRLEMDDWIAHKNENNLQPATVRTVARLPMNLLRLDPTRSVSDVSNSLQCSGWLKKRGENNKAMKKRFMELENKILKYYKKKPEKNGRILSPEEKNSLMKGNIELDAVSAIQPTIEKGVPVQYCIDLVTANRTWIIQAENEDDYEMWVKFLCNSVAFHSVNIIYRRMLQLAEVSATGPNEVRMITLPTYTVHETVEHIFDCYNNMLDAAPLYNYDPKEYVLKFTGYRDYMIDRNQEVSNYQHVRECLITKKTLCLTLVHETKIQEALRQSMFGQASCNIYDEPLYVSLGSARSLEIAMTTLGSDWNESNSSLNRAQHKGKSCLFNEPLRFCINRVINIPRYTSHLKRTAHDMVVEKRPLLYSNVIIKMEIYNGGKLIDNLGETPDVGLKAQSNDMLNALWQDPHWYTSHITLSEVPRSARIVITLFGVRGVKSDPNTYERILTTGINVFDVEGILVQGEQYIQMIDNLYDCTHGPVPHVVDPDMPLLHMLTSSFANSVRFDWTGHNISLVTQRNESLVKTGWLKKTGKHHQLTKWQQRWFTLNQLTSTLSYAEGQNTPAKYTINIRGAEVLMADELNEKYTTFAVSKGTRKEQSTWVFKLRTTDSTREFVMSANTRQERDEWALAIKLVANGETDEAMEDLRQIIQRDPLFTLSEFQKAVLWRNRNQFISSFEALRHVLLCVDWLNPTEVNEILLLLPQWQKPSHPASYILLLDKDFSHESVRQFAVDKLSEMADTTFSYFLPQLVQALKYENHHVSSLSKHLIERAIKNPNQIGFDLFWSMKVESYNEQYKERYGILLNTYLDVCSCKMRSILQLQDRLFSEKGVFEQICQEVKQLNHAGKSKDDIKAFMQQRLEELNQILPETYQLPLDSRVEVGKIVAKKCKIMSSAKLPLWLEFENAEEGGDPVIVIFKAGDDVRQDCLTLQLIRLMDEMWREEGMELAMEPYKCVSTGPMTG</sequence>
<dbReference type="GO" id="GO:0016477">
    <property type="term" value="P:cell migration"/>
    <property type="evidence" value="ECO:0007669"/>
    <property type="project" value="TreeGrafter"/>
</dbReference>
<dbReference type="Gene3D" id="3.10.20.770">
    <property type="match status" value="1"/>
</dbReference>
<feature type="domain" description="PH" evidence="9">
    <location>
        <begin position="52"/>
        <end position="149"/>
    </location>
</feature>
<dbReference type="Pfam" id="PF00169">
    <property type="entry name" value="PH"/>
    <property type="match status" value="4"/>
</dbReference>
<dbReference type="GO" id="GO:0048015">
    <property type="term" value="P:phosphatidylinositol-mediated signaling"/>
    <property type="evidence" value="ECO:0007669"/>
    <property type="project" value="TreeGrafter"/>
</dbReference>
<feature type="domain" description="PH" evidence="9">
    <location>
        <begin position="1853"/>
        <end position="1968"/>
    </location>
</feature>
<dbReference type="PANTHER" id="PTHR10048:SF14">
    <property type="entry name" value="LD28067P"/>
    <property type="match status" value="1"/>
</dbReference>
<dbReference type="GO" id="GO:0005942">
    <property type="term" value="C:phosphatidylinositol 3-kinase complex"/>
    <property type="evidence" value="ECO:0007669"/>
    <property type="project" value="TreeGrafter"/>
</dbReference>
<dbReference type="Gene3D" id="1.25.40.70">
    <property type="entry name" value="Phosphatidylinositol 3-kinase, accessory domain (PIK)"/>
    <property type="match status" value="2"/>
</dbReference>
<dbReference type="Gene3D" id="2.30.29.30">
    <property type="entry name" value="Pleckstrin-homology domain (PH domain)/Phosphotyrosine-binding domain (PTB)"/>
    <property type="match status" value="4"/>
</dbReference>
<dbReference type="InterPro" id="IPR000341">
    <property type="entry name" value="PI3K_Ras-bd_dom"/>
</dbReference>
<dbReference type="CDD" id="cd00821">
    <property type="entry name" value="PH"/>
    <property type="match status" value="1"/>
</dbReference>
<dbReference type="InterPro" id="IPR000403">
    <property type="entry name" value="PI3/4_kinase_cat_dom"/>
</dbReference>
<evidence type="ECO:0000256" key="3">
    <source>
        <dbReference type="ARBA" id="ARBA00022679"/>
    </source>
</evidence>
<dbReference type="SUPFAM" id="SSF49562">
    <property type="entry name" value="C2 domain (Calcium/lipid-binding domain, CaLB)"/>
    <property type="match status" value="2"/>
</dbReference>
<dbReference type="InterPro" id="IPR018936">
    <property type="entry name" value="PI3/4_kinase_CS"/>
</dbReference>
<feature type="domain" description="PI3K-RBD" evidence="12">
    <location>
        <begin position="154"/>
        <end position="252"/>
    </location>
</feature>
<dbReference type="Pfam" id="PF00792">
    <property type="entry name" value="PI3K_C2"/>
    <property type="match status" value="1"/>
</dbReference>
<comment type="similarity">
    <text evidence="7">Belongs to the PI3/PI4-kinase family.</text>
</comment>
<evidence type="ECO:0000256" key="8">
    <source>
        <dbReference type="SAM" id="MobiDB-lite"/>
    </source>
</evidence>
<organism evidence="14 15">
    <name type="scientific">Thraustotheca clavata</name>
    <dbReference type="NCBI Taxonomy" id="74557"/>
    <lineage>
        <taxon>Eukaryota</taxon>
        <taxon>Sar</taxon>
        <taxon>Stramenopiles</taxon>
        <taxon>Oomycota</taxon>
        <taxon>Saprolegniomycetes</taxon>
        <taxon>Saprolegniales</taxon>
        <taxon>Achlyaceae</taxon>
        <taxon>Thraustotheca</taxon>
    </lineage>
</organism>
<dbReference type="InterPro" id="IPR029071">
    <property type="entry name" value="Ubiquitin-like_domsf"/>
</dbReference>
<dbReference type="PROSITE" id="PS51547">
    <property type="entry name" value="C2_PI3K"/>
    <property type="match status" value="2"/>
</dbReference>
<evidence type="ECO:0000256" key="1">
    <source>
        <dbReference type="ARBA" id="ARBA00001498"/>
    </source>
</evidence>
<name>A0A1V9Z430_9STRA</name>
<evidence type="ECO:0000259" key="10">
    <source>
        <dbReference type="PROSITE" id="PS50290"/>
    </source>
</evidence>
<reference evidence="14 15" key="1">
    <citation type="journal article" date="2014" name="Genome Biol. Evol.">
        <title>The secreted proteins of Achlya hypogyna and Thraustotheca clavata identify the ancestral oomycete secretome and reveal gene acquisitions by horizontal gene transfer.</title>
        <authorList>
            <person name="Misner I."/>
            <person name="Blouin N."/>
            <person name="Leonard G."/>
            <person name="Richards T.A."/>
            <person name="Lane C.E."/>
        </authorList>
    </citation>
    <scope>NUCLEOTIDE SEQUENCE [LARGE SCALE GENOMIC DNA]</scope>
    <source>
        <strain evidence="14 15">ATCC 34112</strain>
    </source>
</reference>
<dbReference type="GO" id="GO:0032060">
    <property type="term" value="P:bleb assembly"/>
    <property type="evidence" value="ECO:0007669"/>
    <property type="project" value="UniProtKB-ARBA"/>
</dbReference>
<evidence type="ECO:0000259" key="12">
    <source>
        <dbReference type="PROSITE" id="PS51546"/>
    </source>
</evidence>
<dbReference type="EC" id="2.7.1.137" evidence="2"/>
<dbReference type="PROSITE" id="PS50003">
    <property type="entry name" value="PH_DOMAIN"/>
    <property type="match status" value="4"/>
</dbReference>
<feature type="non-terminal residue" evidence="14">
    <location>
        <position position="2294"/>
    </location>
</feature>
<evidence type="ECO:0000313" key="14">
    <source>
        <dbReference type="EMBL" id="OQR92662.1"/>
    </source>
</evidence>
<dbReference type="CDD" id="cd00891">
    <property type="entry name" value="PI3Kc"/>
    <property type="match status" value="1"/>
</dbReference>
<keyword evidence="15" id="KW-1185">Reference proteome</keyword>
<evidence type="ECO:0000256" key="6">
    <source>
        <dbReference type="ARBA" id="ARBA00022840"/>
    </source>
</evidence>
<dbReference type="GO" id="GO:0043491">
    <property type="term" value="P:phosphatidylinositol 3-kinase/protein kinase B signal transduction"/>
    <property type="evidence" value="ECO:0007669"/>
    <property type="project" value="TreeGrafter"/>
</dbReference>
<dbReference type="GO" id="GO:0050920">
    <property type="term" value="P:regulation of chemotaxis"/>
    <property type="evidence" value="ECO:0007669"/>
    <property type="project" value="UniProtKB-ARBA"/>
</dbReference>
<dbReference type="Pfam" id="PF00794">
    <property type="entry name" value="PI3K_rbd"/>
    <property type="match status" value="2"/>
</dbReference>
<feature type="domain" description="PIK helical" evidence="11">
    <location>
        <begin position="1964"/>
        <end position="2142"/>
    </location>
</feature>
<feature type="compositionally biased region" description="Polar residues" evidence="8">
    <location>
        <begin position="652"/>
        <end position="673"/>
    </location>
</feature>
<dbReference type="GO" id="GO:0016303">
    <property type="term" value="F:1-phosphatidylinositol-3-kinase activity"/>
    <property type="evidence" value="ECO:0007669"/>
    <property type="project" value="UniProtKB-EC"/>
</dbReference>
<dbReference type="InterPro" id="IPR036940">
    <property type="entry name" value="PI3/4_kinase_cat_sf"/>
</dbReference>
<dbReference type="Gene3D" id="2.60.40.150">
    <property type="entry name" value="C2 domain"/>
    <property type="match status" value="2"/>
</dbReference>